<protein>
    <recommendedName>
        <fullName evidence="4">Inositol monophosphatase</fullName>
    </recommendedName>
</protein>
<evidence type="ECO:0000256" key="2">
    <source>
        <dbReference type="ARBA" id="ARBA00022842"/>
    </source>
</evidence>
<dbReference type="AlphaFoldDB" id="A0A381NXW3"/>
<organism evidence="3">
    <name type="scientific">marine metagenome</name>
    <dbReference type="NCBI Taxonomy" id="408172"/>
    <lineage>
        <taxon>unclassified sequences</taxon>
        <taxon>metagenomes</taxon>
        <taxon>ecological metagenomes</taxon>
    </lineage>
</organism>
<keyword evidence="2" id="KW-0460">Magnesium</keyword>
<dbReference type="PANTHER" id="PTHR20854:SF4">
    <property type="entry name" value="INOSITOL-1-MONOPHOSPHATASE-RELATED"/>
    <property type="match status" value="1"/>
</dbReference>
<dbReference type="Gene3D" id="3.30.540.10">
    <property type="entry name" value="Fructose-1,6-Bisphosphatase, subunit A, domain 1"/>
    <property type="match status" value="1"/>
</dbReference>
<evidence type="ECO:0000313" key="3">
    <source>
        <dbReference type="EMBL" id="SUZ59059.1"/>
    </source>
</evidence>
<accession>A0A381NXW3</accession>
<dbReference type="InterPro" id="IPR020550">
    <property type="entry name" value="Inositol_monophosphatase_CS"/>
</dbReference>
<dbReference type="EMBL" id="UINC01000660">
    <property type="protein sequence ID" value="SUZ59059.1"/>
    <property type="molecule type" value="Genomic_DNA"/>
</dbReference>
<sequence>VTAPLDLDPGNTMIMEAVVKLVQKVGCSLQSWRASGGVEGTWEGSQFHAKADQWAHQLIGAGLSNLKTKLPVVSEEDLSPTTTTDVTRYWLVDPVDGTASYAEGFAGYVTQVALMEREHPVLAVVFAPHYQELFSAVRGGGAYRNGIRLPLESSSSLTLIDNYPSPRGVAEDLYNEMSFRRYTECGSIGLKICRVAEGTADVFFKPGQVRDWDLAAPHLILQEAGGHLLDATGNEISYGASRRHQGLVAAREDELVHRVASWYHDRILGNQTVIKGRC</sequence>
<dbReference type="InterPro" id="IPR000760">
    <property type="entry name" value="Inositol_monophosphatase-like"/>
</dbReference>
<evidence type="ECO:0008006" key="4">
    <source>
        <dbReference type="Google" id="ProtNLM"/>
    </source>
</evidence>
<dbReference type="Gene3D" id="3.40.190.80">
    <property type="match status" value="1"/>
</dbReference>
<dbReference type="GO" id="GO:0046872">
    <property type="term" value="F:metal ion binding"/>
    <property type="evidence" value="ECO:0007669"/>
    <property type="project" value="UniProtKB-KW"/>
</dbReference>
<dbReference type="SUPFAM" id="SSF56655">
    <property type="entry name" value="Carbohydrate phosphatase"/>
    <property type="match status" value="1"/>
</dbReference>
<dbReference type="GO" id="GO:0046854">
    <property type="term" value="P:phosphatidylinositol phosphate biosynthetic process"/>
    <property type="evidence" value="ECO:0007669"/>
    <property type="project" value="InterPro"/>
</dbReference>
<keyword evidence="1" id="KW-0479">Metal-binding</keyword>
<dbReference type="PROSITE" id="PS00630">
    <property type="entry name" value="IMP_2"/>
    <property type="match status" value="1"/>
</dbReference>
<gene>
    <name evidence="3" type="ORF">METZ01_LOCUS11913</name>
</gene>
<proteinExistence type="predicted"/>
<dbReference type="Pfam" id="PF00459">
    <property type="entry name" value="Inositol_P"/>
    <property type="match status" value="1"/>
</dbReference>
<dbReference type="PRINTS" id="PR00377">
    <property type="entry name" value="IMPHPHTASES"/>
</dbReference>
<dbReference type="GO" id="GO:0008934">
    <property type="term" value="F:inositol monophosphate 1-phosphatase activity"/>
    <property type="evidence" value="ECO:0007669"/>
    <property type="project" value="TreeGrafter"/>
</dbReference>
<reference evidence="3" key="1">
    <citation type="submission" date="2018-05" db="EMBL/GenBank/DDBJ databases">
        <authorList>
            <person name="Lanie J.A."/>
            <person name="Ng W.-L."/>
            <person name="Kazmierczak K.M."/>
            <person name="Andrzejewski T.M."/>
            <person name="Davidsen T.M."/>
            <person name="Wayne K.J."/>
            <person name="Tettelin H."/>
            <person name="Glass J.I."/>
            <person name="Rusch D."/>
            <person name="Podicherti R."/>
            <person name="Tsui H.-C.T."/>
            <person name="Winkler M.E."/>
        </authorList>
    </citation>
    <scope>NUCLEOTIDE SEQUENCE</scope>
</reference>
<feature type="non-terminal residue" evidence="3">
    <location>
        <position position="1"/>
    </location>
</feature>
<dbReference type="GO" id="GO:0007165">
    <property type="term" value="P:signal transduction"/>
    <property type="evidence" value="ECO:0007669"/>
    <property type="project" value="TreeGrafter"/>
</dbReference>
<evidence type="ECO:0000256" key="1">
    <source>
        <dbReference type="ARBA" id="ARBA00022723"/>
    </source>
</evidence>
<dbReference type="PANTHER" id="PTHR20854">
    <property type="entry name" value="INOSITOL MONOPHOSPHATASE"/>
    <property type="match status" value="1"/>
</dbReference>
<dbReference type="GO" id="GO:0006020">
    <property type="term" value="P:inositol metabolic process"/>
    <property type="evidence" value="ECO:0007669"/>
    <property type="project" value="TreeGrafter"/>
</dbReference>
<name>A0A381NXW3_9ZZZZ</name>